<proteinExistence type="predicted"/>
<dbReference type="Gene3D" id="3.30.428.10">
    <property type="entry name" value="HIT-like"/>
    <property type="match status" value="1"/>
</dbReference>
<evidence type="ECO:0000256" key="3">
    <source>
        <dbReference type="PROSITE-ProRule" id="PRU00464"/>
    </source>
</evidence>
<organism evidence="5 6">
    <name type="scientific">candidate division WS6 bacterium GW2011_GWF1_35_23</name>
    <dbReference type="NCBI Taxonomy" id="1619097"/>
    <lineage>
        <taxon>Bacteria</taxon>
        <taxon>Candidatus Dojkabacteria</taxon>
    </lineage>
</organism>
<dbReference type="InterPro" id="IPR036265">
    <property type="entry name" value="HIT-like_sf"/>
</dbReference>
<dbReference type="EMBL" id="LBQH01000025">
    <property type="protein sequence ID" value="KKP76789.1"/>
    <property type="molecule type" value="Genomic_DNA"/>
</dbReference>
<dbReference type="AlphaFoldDB" id="A0A0G0C522"/>
<dbReference type="InterPro" id="IPR011146">
    <property type="entry name" value="HIT-like"/>
</dbReference>
<evidence type="ECO:0000313" key="6">
    <source>
        <dbReference type="Proteomes" id="UP000034816"/>
    </source>
</evidence>
<feature type="domain" description="HIT" evidence="4">
    <location>
        <begin position="5"/>
        <end position="112"/>
    </location>
</feature>
<gene>
    <name evidence="5" type="ORF">UR73_C0025G0008</name>
</gene>
<feature type="short sequence motif" description="Histidine triad motif" evidence="2 3">
    <location>
        <begin position="97"/>
        <end position="101"/>
    </location>
</feature>
<dbReference type="GO" id="GO:0003824">
    <property type="term" value="F:catalytic activity"/>
    <property type="evidence" value="ECO:0007669"/>
    <property type="project" value="InterPro"/>
</dbReference>
<dbReference type="CDD" id="cd01277">
    <property type="entry name" value="HINT_subgroup"/>
    <property type="match status" value="1"/>
</dbReference>
<evidence type="ECO:0000256" key="1">
    <source>
        <dbReference type="PIRSR" id="PIRSR601310-1"/>
    </source>
</evidence>
<feature type="active site" description="Tele-AMP-histidine intermediate" evidence="1">
    <location>
        <position position="99"/>
    </location>
</feature>
<dbReference type="InterPro" id="IPR039384">
    <property type="entry name" value="HINT"/>
</dbReference>
<dbReference type="PRINTS" id="PR00332">
    <property type="entry name" value="HISTRIAD"/>
</dbReference>
<evidence type="ECO:0000259" key="4">
    <source>
        <dbReference type="PROSITE" id="PS51084"/>
    </source>
</evidence>
<dbReference type="InterPro" id="IPR001310">
    <property type="entry name" value="Histidine_triad_HIT"/>
</dbReference>
<dbReference type="Proteomes" id="UP000034816">
    <property type="component" value="Unassembled WGS sequence"/>
</dbReference>
<dbReference type="SUPFAM" id="SSF54197">
    <property type="entry name" value="HIT-like"/>
    <property type="match status" value="1"/>
</dbReference>
<accession>A0A0G0C522</accession>
<evidence type="ECO:0000256" key="2">
    <source>
        <dbReference type="PIRSR" id="PIRSR601310-3"/>
    </source>
</evidence>
<reference evidence="5 6" key="1">
    <citation type="journal article" date="2015" name="Nature">
        <title>rRNA introns, odd ribosomes, and small enigmatic genomes across a large radiation of phyla.</title>
        <authorList>
            <person name="Brown C.T."/>
            <person name="Hug L.A."/>
            <person name="Thomas B.C."/>
            <person name="Sharon I."/>
            <person name="Castelle C.J."/>
            <person name="Singh A."/>
            <person name="Wilkins M.J."/>
            <person name="Williams K.H."/>
            <person name="Banfield J.F."/>
        </authorList>
    </citation>
    <scope>NUCLEOTIDE SEQUENCE [LARGE SCALE GENOMIC DNA]</scope>
</reference>
<dbReference type="Pfam" id="PF01230">
    <property type="entry name" value="HIT"/>
    <property type="match status" value="1"/>
</dbReference>
<dbReference type="PANTHER" id="PTHR46648:SF1">
    <property type="entry name" value="ADENOSINE 5'-MONOPHOSPHORAMIDASE HNT1"/>
    <property type="match status" value="1"/>
</dbReference>
<name>A0A0G0C522_9BACT</name>
<protein>
    <submittedName>
        <fullName evidence="5">HIT family protein</fullName>
    </submittedName>
</protein>
<dbReference type="PANTHER" id="PTHR46648">
    <property type="entry name" value="HIT FAMILY PROTEIN 1"/>
    <property type="match status" value="1"/>
</dbReference>
<dbReference type="GO" id="GO:0009117">
    <property type="term" value="P:nucleotide metabolic process"/>
    <property type="evidence" value="ECO:0007669"/>
    <property type="project" value="TreeGrafter"/>
</dbReference>
<sequence>MDDCIFCKIIKGEIPSYKVYEDEHIFAFLDIKPLSKGHTLVLPKGHYKGISDIPEELLCEVNKVSKRMVSKIQKKFSPLGFIICQNNGESAGQTIHHYHLHIKPVYEGTVIPDETDHRRELSKEEMNSIVNDLIEEEV</sequence>
<comment type="caution">
    <text evidence="5">The sequence shown here is derived from an EMBL/GenBank/DDBJ whole genome shotgun (WGS) entry which is preliminary data.</text>
</comment>
<evidence type="ECO:0000313" key="5">
    <source>
        <dbReference type="EMBL" id="KKP76789.1"/>
    </source>
</evidence>
<dbReference type="PROSITE" id="PS51084">
    <property type="entry name" value="HIT_2"/>
    <property type="match status" value="1"/>
</dbReference>